<comment type="similarity">
    <text evidence="2">Belongs to the SAS10 family.</text>
</comment>
<dbReference type="EMBL" id="JAFNEN010000666">
    <property type="protein sequence ID" value="KAG8178794.1"/>
    <property type="molecule type" value="Genomic_DNA"/>
</dbReference>
<feature type="domain" description="Sas10 C-terminal" evidence="6">
    <location>
        <begin position="402"/>
        <end position="474"/>
    </location>
</feature>
<evidence type="ECO:0000256" key="5">
    <source>
        <dbReference type="SAM" id="MobiDB-lite"/>
    </source>
</evidence>
<evidence type="ECO:0000256" key="2">
    <source>
        <dbReference type="ARBA" id="ARBA00010979"/>
    </source>
</evidence>
<gene>
    <name evidence="7" type="ORF">JTE90_024656</name>
</gene>
<keyword evidence="8" id="KW-1185">Reference proteome</keyword>
<feature type="region of interest" description="Disordered" evidence="5">
    <location>
        <begin position="1"/>
        <end position="116"/>
    </location>
</feature>
<proteinExistence type="inferred from homology"/>
<evidence type="ECO:0000313" key="7">
    <source>
        <dbReference type="EMBL" id="KAG8178794.1"/>
    </source>
</evidence>
<feature type="compositionally biased region" description="Basic and acidic residues" evidence="5">
    <location>
        <begin position="41"/>
        <end position="70"/>
    </location>
</feature>
<reference evidence="7 8" key="1">
    <citation type="journal article" date="2022" name="Nat. Ecol. Evol.">
        <title>A masculinizing supergene underlies an exaggerated male reproductive morph in a spider.</title>
        <authorList>
            <person name="Hendrickx F."/>
            <person name="De Corte Z."/>
            <person name="Sonet G."/>
            <person name="Van Belleghem S.M."/>
            <person name="Kostlbacher S."/>
            <person name="Vangestel C."/>
        </authorList>
    </citation>
    <scope>NUCLEOTIDE SEQUENCE [LARGE SCALE GENOMIC DNA]</scope>
    <source>
        <strain evidence="7">W744_W776</strain>
    </source>
</reference>
<comment type="subcellular location">
    <subcellularLocation>
        <location evidence="1">Nucleus</location>
    </subcellularLocation>
</comment>
<feature type="region of interest" description="Disordered" evidence="5">
    <location>
        <begin position="318"/>
        <end position="358"/>
    </location>
</feature>
<dbReference type="InterPro" id="IPR007146">
    <property type="entry name" value="Sas10/Utp3/C1D"/>
</dbReference>
<dbReference type="InterPro" id="IPR018972">
    <property type="entry name" value="Sas10_C_dom"/>
</dbReference>
<dbReference type="AlphaFoldDB" id="A0AAV6U557"/>
<dbReference type="Pfam" id="PF09368">
    <property type="entry name" value="Sas10"/>
    <property type="match status" value="1"/>
</dbReference>
<evidence type="ECO:0000259" key="6">
    <source>
        <dbReference type="Pfam" id="PF09368"/>
    </source>
</evidence>
<keyword evidence="3" id="KW-0597">Phosphoprotein</keyword>
<keyword evidence="4" id="KW-0539">Nucleus</keyword>
<evidence type="ECO:0000256" key="3">
    <source>
        <dbReference type="ARBA" id="ARBA00022553"/>
    </source>
</evidence>
<protein>
    <recommendedName>
        <fullName evidence="6">Sas10 C-terminal domain-containing protein</fullName>
    </recommendedName>
</protein>
<dbReference type="PANTHER" id="PTHR13237:SF8">
    <property type="entry name" value="SOMETHING ABOUT SILENCING PROTEIN 10"/>
    <property type="match status" value="1"/>
</dbReference>
<accession>A0AAV6U557</accession>
<evidence type="ECO:0000256" key="4">
    <source>
        <dbReference type="ARBA" id="ARBA00023242"/>
    </source>
</evidence>
<dbReference type="Pfam" id="PF04000">
    <property type="entry name" value="Sas10_Utp3"/>
    <property type="match status" value="1"/>
</dbReference>
<evidence type="ECO:0000313" key="8">
    <source>
        <dbReference type="Proteomes" id="UP000827092"/>
    </source>
</evidence>
<feature type="compositionally biased region" description="Basic residues" evidence="5">
    <location>
        <begin position="1"/>
        <end position="10"/>
    </location>
</feature>
<dbReference type="GO" id="GO:0000462">
    <property type="term" value="P:maturation of SSU-rRNA from tricistronic rRNA transcript (SSU-rRNA, 5.8S rRNA, LSU-rRNA)"/>
    <property type="evidence" value="ECO:0007669"/>
    <property type="project" value="TreeGrafter"/>
</dbReference>
<feature type="compositionally biased region" description="Acidic residues" evidence="5">
    <location>
        <begin position="71"/>
        <end position="106"/>
    </location>
</feature>
<organism evidence="7 8">
    <name type="scientific">Oedothorax gibbosus</name>
    <dbReference type="NCBI Taxonomy" id="931172"/>
    <lineage>
        <taxon>Eukaryota</taxon>
        <taxon>Metazoa</taxon>
        <taxon>Ecdysozoa</taxon>
        <taxon>Arthropoda</taxon>
        <taxon>Chelicerata</taxon>
        <taxon>Arachnida</taxon>
        <taxon>Araneae</taxon>
        <taxon>Araneomorphae</taxon>
        <taxon>Entelegynae</taxon>
        <taxon>Araneoidea</taxon>
        <taxon>Linyphiidae</taxon>
        <taxon>Erigoninae</taxon>
        <taxon>Oedothorax</taxon>
    </lineage>
</organism>
<dbReference type="PANTHER" id="PTHR13237">
    <property type="entry name" value="SOMETHING ABOUT SILENCING PROTEIN 10-RELATED"/>
    <property type="match status" value="1"/>
</dbReference>
<dbReference type="GO" id="GO:0032040">
    <property type="term" value="C:small-subunit processome"/>
    <property type="evidence" value="ECO:0007669"/>
    <property type="project" value="TreeGrafter"/>
</dbReference>
<sequence>MKSRKVKAAAKSKESRKAFLSKTKLKGNLPLENLSDSDADVDSKELFYDERRDGKDNDLSTDDELIHHEDDESEEEEVLPITDDEKEDSEDDYMDEGEGSEEDEEQGLPSKEAWGSKKSTYYNADFVDEDRGRTYREEDAVKAREEAEEAYAIQMSVSSVAANYAKDILQLQISKEPAKEESEEEMNIDSLDTKQKLKYIKKKFPELLLYISEFKEKTSELKDKFIPLLKFINNGQNHPENLAEYVKVKYQTLLHYCMNISFYMVLISKGSLVSNHPVLQKINAYKKVLDRLNENEGLIQELDLIVLKLQKNEKVQYTNGEVTNPSDMEENSEERTTLENLPTASPKKSKKDKKLKEKDTEAEKEIFSLYMDLQKLKKEKDSVLEENKVLEKAIADESTATEEKRSITYQISKNKGLTTKRKKEMRNPRVHNKMKFRKAQIKRKGQVKNVIREVTKYAGEPTGISAHVIRSRKLK</sequence>
<comment type="caution">
    <text evidence="7">The sequence shown here is derived from an EMBL/GenBank/DDBJ whole genome shotgun (WGS) entry which is preliminary data.</text>
</comment>
<name>A0AAV6U557_9ARAC</name>
<dbReference type="Proteomes" id="UP000827092">
    <property type="component" value="Unassembled WGS sequence"/>
</dbReference>
<evidence type="ECO:0000256" key="1">
    <source>
        <dbReference type="ARBA" id="ARBA00004123"/>
    </source>
</evidence>